<name>A0A9D3W459_9ROSI</name>
<dbReference type="InterPro" id="IPR036397">
    <property type="entry name" value="RNaseH_sf"/>
</dbReference>
<dbReference type="Proteomes" id="UP000828251">
    <property type="component" value="Unassembled WGS sequence"/>
</dbReference>
<protein>
    <recommendedName>
        <fullName evidence="1">RNase H type-1 domain-containing protein</fullName>
    </recommendedName>
</protein>
<sequence length="170" mass="19211">MVLLWNCWNNRNNFIFRGKEEEATVIWERASTLSKEFRICNLLKEPLLSPSSQTKKWDKPPKGFVKINFDATVSDNRTGYGAIVRDDEGFVLSGGGGFIDRCMSVQEAECLAFEESIQLATKINIKGDVLFETDNAGLVNKWNNWADDITTIGARIKNALLLLKILIRPI</sequence>
<evidence type="ECO:0000259" key="1">
    <source>
        <dbReference type="Pfam" id="PF13456"/>
    </source>
</evidence>
<evidence type="ECO:0000313" key="3">
    <source>
        <dbReference type="Proteomes" id="UP000828251"/>
    </source>
</evidence>
<dbReference type="InterPro" id="IPR044730">
    <property type="entry name" value="RNase_H-like_dom_plant"/>
</dbReference>
<accession>A0A9D3W459</accession>
<dbReference type="InterPro" id="IPR012337">
    <property type="entry name" value="RNaseH-like_sf"/>
</dbReference>
<dbReference type="EMBL" id="JAIQCV010000004">
    <property type="protein sequence ID" value="KAH1107515.1"/>
    <property type="molecule type" value="Genomic_DNA"/>
</dbReference>
<dbReference type="InterPro" id="IPR002156">
    <property type="entry name" value="RNaseH_domain"/>
</dbReference>
<gene>
    <name evidence="2" type="ORF">J1N35_011283</name>
</gene>
<proteinExistence type="predicted"/>
<dbReference type="InterPro" id="IPR052929">
    <property type="entry name" value="RNase_H-like_EbsB-rel"/>
</dbReference>
<dbReference type="SUPFAM" id="SSF53098">
    <property type="entry name" value="Ribonuclease H-like"/>
    <property type="match status" value="1"/>
</dbReference>
<dbReference type="PANTHER" id="PTHR47074:SF48">
    <property type="entry name" value="POLYNUCLEOTIDYL TRANSFERASE, RIBONUCLEASE H-LIKE SUPERFAMILY PROTEIN"/>
    <property type="match status" value="1"/>
</dbReference>
<dbReference type="OrthoDB" id="995925at2759"/>
<feature type="domain" description="RNase H type-1" evidence="1">
    <location>
        <begin position="68"/>
        <end position="146"/>
    </location>
</feature>
<comment type="caution">
    <text evidence="2">The sequence shown here is derived from an EMBL/GenBank/DDBJ whole genome shotgun (WGS) entry which is preliminary data.</text>
</comment>
<dbReference type="PANTHER" id="PTHR47074">
    <property type="entry name" value="BNAC02G40300D PROTEIN"/>
    <property type="match status" value="1"/>
</dbReference>
<dbReference type="AlphaFoldDB" id="A0A9D3W459"/>
<reference evidence="2 3" key="1">
    <citation type="journal article" date="2021" name="Plant Biotechnol. J.">
        <title>Multi-omics assisted identification of the key and species-specific regulatory components of drought-tolerant mechanisms in Gossypium stocksii.</title>
        <authorList>
            <person name="Yu D."/>
            <person name="Ke L."/>
            <person name="Zhang D."/>
            <person name="Wu Y."/>
            <person name="Sun Y."/>
            <person name="Mei J."/>
            <person name="Sun J."/>
            <person name="Sun Y."/>
        </authorList>
    </citation>
    <scope>NUCLEOTIDE SEQUENCE [LARGE SCALE GENOMIC DNA]</scope>
    <source>
        <strain evidence="3">cv. E1</strain>
        <tissue evidence="2">Leaf</tissue>
    </source>
</reference>
<dbReference type="Pfam" id="PF13456">
    <property type="entry name" value="RVT_3"/>
    <property type="match status" value="1"/>
</dbReference>
<dbReference type="GO" id="GO:0003676">
    <property type="term" value="F:nucleic acid binding"/>
    <property type="evidence" value="ECO:0007669"/>
    <property type="project" value="InterPro"/>
</dbReference>
<organism evidence="2 3">
    <name type="scientific">Gossypium stocksii</name>
    <dbReference type="NCBI Taxonomy" id="47602"/>
    <lineage>
        <taxon>Eukaryota</taxon>
        <taxon>Viridiplantae</taxon>
        <taxon>Streptophyta</taxon>
        <taxon>Embryophyta</taxon>
        <taxon>Tracheophyta</taxon>
        <taxon>Spermatophyta</taxon>
        <taxon>Magnoliopsida</taxon>
        <taxon>eudicotyledons</taxon>
        <taxon>Gunneridae</taxon>
        <taxon>Pentapetalae</taxon>
        <taxon>rosids</taxon>
        <taxon>malvids</taxon>
        <taxon>Malvales</taxon>
        <taxon>Malvaceae</taxon>
        <taxon>Malvoideae</taxon>
        <taxon>Gossypium</taxon>
    </lineage>
</organism>
<dbReference type="CDD" id="cd06222">
    <property type="entry name" value="RNase_H_like"/>
    <property type="match status" value="1"/>
</dbReference>
<evidence type="ECO:0000313" key="2">
    <source>
        <dbReference type="EMBL" id="KAH1107515.1"/>
    </source>
</evidence>
<dbReference type="GO" id="GO:0004523">
    <property type="term" value="F:RNA-DNA hybrid ribonuclease activity"/>
    <property type="evidence" value="ECO:0007669"/>
    <property type="project" value="InterPro"/>
</dbReference>
<keyword evidence="3" id="KW-1185">Reference proteome</keyword>
<dbReference type="Gene3D" id="3.30.420.10">
    <property type="entry name" value="Ribonuclease H-like superfamily/Ribonuclease H"/>
    <property type="match status" value="1"/>
</dbReference>